<keyword evidence="1" id="KW-0812">Transmembrane</keyword>
<evidence type="ECO:0000256" key="1">
    <source>
        <dbReference type="SAM" id="Phobius"/>
    </source>
</evidence>
<organism evidence="4 10">
    <name type="scientific">Haloechinothrix alba</name>
    <dbReference type="NCBI Taxonomy" id="664784"/>
    <lineage>
        <taxon>Bacteria</taxon>
        <taxon>Bacillati</taxon>
        <taxon>Actinomycetota</taxon>
        <taxon>Actinomycetes</taxon>
        <taxon>Pseudonocardiales</taxon>
        <taxon>Pseudonocardiaceae</taxon>
        <taxon>Haloechinothrix</taxon>
    </lineage>
</organism>
<accession>A0A238XBS1</accession>
<keyword evidence="1" id="KW-0472">Membrane</keyword>
<protein>
    <submittedName>
        <fullName evidence="4">Uncharacterized protein</fullName>
    </submittedName>
</protein>
<dbReference type="AlphaFoldDB" id="A0A238XBS1"/>
<evidence type="ECO:0000313" key="2">
    <source>
        <dbReference type="EMBL" id="SNR43893.1"/>
    </source>
</evidence>
<evidence type="ECO:0000313" key="4">
    <source>
        <dbReference type="EMBL" id="SNR55329.1"/>
    </source>
</evidence>
<feature type="transmembrane region" description="Helical" evidence="1">
    <location>
        <begin position="6"/>
        <end position="24"/>
    </location>
</feature>
<gene>
    <name evidence="2" type="ORF">SAMN06265360_1061</name>
    <name evidence="3" type="ORF">SAMN06265360_1081</name>
    <name evidence="4" type="ORF">SAMN06265360_109188</name>
    <name evidence="5" type="ORF">SAMN06265360_112180</name>
    <name evidence="6" type="ORF">SAMN06265360_1181</name>
    <name evidence="7" type="ORF">SAMN06265360_12342</name>
    <name evidence="8" type="ORF">SAMN06265360_13618</name>
    <name evidence="9" type="ORF">SAMN06265360_1763</name>
</gene>
<evidence type="ECO:0000313" key="3">
    <source>
        <dbReference type="EMBL" id="SNR50863.1"/>
    </source>
</evidence>
<reference evidence="10" key="1">
    <citation type="submission" date="2017-06" db="EMBL/GenBank/DDBJ databases">
        <authorList>
            <person name="Varghese N."/>
            <person name="Submissions S."/>
        </authorList>
    </citation>
    <scope>NUCLEOTIDE SEQUENCE [LARGE SCALE GENOMIC DNA]</scope>
    <source>
        <strain evidence="10">DSM 45207</strain>
    </source>
</reference>
<feature type="non-terminal residue" evidence="4">
    <location>
        <position position="1"/>
    </location>
</feature>
<dbReference type="EMBL" id="FZNW01000036">
    <property type="protein sequence ID" value="SNR93244.1"/>
    <property type="molecule type" value="Genomic_DNA"/>
</dbReference>
<evidence type="ECO:0000313" key="5">
    <source>
        <dbReference type="EMBL" id="SNR63816.1"/>
    </source>
</evidence>
<evidence type="ECO:0000313" key="7">
    <source>
        <dbReference type="EMBL" id="SNR85322.1"/>
    </source>
</evidence>
<dbReference type="Proteomes" id="UP000198348">
    <property type="component" value="Unassembled WGS sequence"/>
</dbReference>
<proteinExistence type="predicted"/>
<keyword evidence="10" id="KW-1185">Reference proteome</keyword>
<dbReference type="EMBL" id="FZNW01000076">
    <property type="protein sequence ID" value="SNS00787.1"/>
    <property type="molecule type" value="Genomic_DNA"/>
</dbReference>
<name>A0A238XBS1_9PSEU</name>
<dbReference type="EMBL" id="FZNW01000008">
    <property type="protein sequence ID" value="SNR50863.1"/>
    <property type="molecule type" value="Genomic_DNA"/>
</dbReference>
<sequence length="28" mass="2944">YGHHSPTALIAMIYLCAGGITITLPTQT</sequence>
<dbReference type="EMBL" id="FZNW01000012">
    <property type="protein sequence ID" value="SNR63816.1"/>
    <property type="molecule type" value="Genomic_DNA"/>
</dbReference>
<evidence type="ECO:0000313" key="8">
    <source>
        <dbReference type="EMBL" id="SNR93244.1"/>
    </source>
</evidence>
<dbReference type="EMBL" id="FZNW01000006">
    <property type="protein sequence ID" value="SNR43893.1"/>
    <property type="molecule type" value="Genomic_DNA"/>
</dbReference>
<evidence type="ECO:0000313" key="10">
    <source>
        <dbReference type="Proteomes" id="UP000198348"/>
    </source>
</evidence>
<evidence type="ECO:0000313" key="6">
    <source>
        <dbReference type="EMBL" id="SNR76092.1"/>
    </source>
</evidence>
<dbReference type="EMBL" id="FZNW01000009">
    <property type="protein sequence ID" value="SNR55329.1"/>
    <property type="molecule type" value="Genomic_DNA"/>
</dbReference>
<reference evidence="4 10" key="2">
    <citation type="submission" date="2017-06" db="EMBL/GenBank/DDBJ databases">
        <authorList>
            <person name="Kim H.J."/>
            <person name="Triplett B.A."/>
        </authorList>
    </citation>
    <scope>NUCLEOTIDE SEQUENCE [LARGE SCALE GENOMIC DNA]</scope>
    <source>
        <strain evidence="4 10">DSM 45207</strain>
    </source>
</reference>
<dbReference type="EMBL" id="FZNW01000018">
    <property type="protein sequence ID" value="SNR76092.1"/>
    <property type="molecule type" value="Genomic_DNA"/>
</dbReference>
<keyword evidence="1" id="KW-1133">Transmembrane helix</keyword>
<dbReference type="EMBL" id="FZNW01000023">
    <property type="protein sequence ID" value="SNR85322.1"/>
    <property type="molecule type" value="Genomic_DNA"/>
</dbReference>
<evidence type="ECO:0000313" key="9">
    <source>
        <dbReference type="EMBL" id="SNS00787.1"/>
    </source>
</evidence>